<dbReference type="GO" id="GO:0009298">
    <property type="term" value="P:GDP-mannose biosynthetic process"/>
    <property type="evidence" value="ECO:0007669"/>
    <property type="project" value="InterPro"/>
</dbReference>
<dbReference type="GO" id="GO:0005975">
    <property type="term" value="P:carbohydrate metabolic process"/>
    <property type="evidence" value="ECO:0007669"/>
    <property type="project" value="InterPro"/>
</dbReference>
<comment type="subcellular location">
    <subcellularLocation>
        <location evidence="3">Cytoplasm</location>
    </subcellularLocation>
</comment>
<evidence type="ECO:0000256" key="14">
    <source>
        <dbReference type="PIRSR" id="PIRSR001480-1"/>
    </source>
</evidence>
<evidence type="ECO:0000256" key="10">
    <source>
        <dbReference type="ARBA" id="ARBA00022833"/>
    </source>
</evidence>
<dbReference type="InterPro" id="IPR016305">
    <property type="entry name" value="Mannose-6-P_Isomerase"/>
</dbReference>
<comment type="similarity">
    <text evidence="5 16">Belongs to the mannose-6-phosphate isomerase type 1 family.</text>
</comment>
<dbReference type="InterPro" id="IPR046457">
    <property type="entry name" value="PMI_typeI_cat"/>
</dbReference>
<dbReference type="GO" id="GO:0004476">
    <property type="term" value="F:mannose-6-phosphate isomerase activity"/>
    <property type="evidence" value="ECO:0007669"/>
    <property type="project" value="UniProtKB-EC"/>
</dbReference>
<evidence type="ECO:0000256" key="2">
    <source>
        <dbReference type="ARBA" id="ARBA00002564"/>
    </source>
</evidence>
<keyword evidence="11 20" id="KW-0413">Isomerase</keyword>
<evidence type="ECO:0000256" key="1">
    <source>
        <dbReference type="ARBA" id="ARBA00000757"/>
    </source>
</evidence>
<comment type="catalytic activity">
    <reaction evidence="1">
        <text>D-mannose 6-phosphate = D-fructose 6-phosphate</text>
        <dbReference type="Rhea" id="RHEA:12356"/>
        <dbReference type="ChEBI" id="CHEBI:58735"/>
        <dbReference type="ChEBI" id="CHEBI:61527"/>
        <dbReference type="EC" id="5.3.1.8"/>
    </reaction>
</comment>
<dbReference type="PROSITE" id="PS00965">
    <property type="entry name" value="PMI_I_1"/>
    <property type="match status" value="1"/>
</dbReference>
<dbReference type="InterPro" id="IPR001250">
    <property type="entry name" value="Man6P_Isoase-1"/>
</dbReference>
<dbReference type="NCBIfam" id="TIGR00218">
    <property type="entry name" value="manA"/>
    <property type="match status" value="1"/>
</dbReference>
<evidence type="ECO:0000256" key="12">
    <source>
        <dbReference type="ARBA" id="ARBA00029741"/>
    </source>
</evidence>
<comment type="function">
    <text evidence="2">Involved in the synthesis of the GDP-mannose and dolichol-phosphate-mannose required for a number of critical mannosyl transfer reactions.</text>
</comment>
<dbReference type="FunFam" id="1.10.441.10:FF:000001">
    <property type="entry name" value="Mannose-6-phosphate isomerase"/>
    <property type="match status" value="1"/>
</dbReference>
<feature type="binding site" evidence="15">
    <location>
        <position position="282"/>
    </location>
    <ligand>
        <name>Zn(2+)</name>
        <dbReference type="ChEBI" id="CHEBI:29105"/>
    </ligand>
</feature>
<dbReference type="InterPro" id="IPR046456">
    <property type="entry name" value="PMI_typeI_C"/>
</dbReference>
<dbReference type="PRINTS" id="PR00714">
    <property type="entry name" value="MAN6PISMRASE"/>
</dbReference>
<protein>
    <recommendedName>
        <fullName evidence="7">Mannose-6-phosphate isomerase</fullName>
        <ecNumber evidence="6">5.3.1.8</ecNumber>
    </recommendedName>
    <alternativeName>
        <fullName evidence="12">Phosphohexomutase</fullName>
    </alternativeName>
    <alternativeName>
        <fullName evidence="13">Phosphomannose isomerase</fullName>
    </alternativeName>
</protein>
<evidence type="ECO:0000259" key="19">
    <source>
        <dbReference type="Pfam" id="PF20512"/>
    </source>
</evidence>
<keyword evidence="8" id="KW-0963">Cytoplasm</keyword>
<evidence type="ECO:0000256" key="7">
    <source>
        <dbReference type="ARBA" id="ARBA00018236"/>
    </source>
</evidence>
<dbReference type="Gene3D" id="2.60.120.10">
    <property type="entry name" value="Jelly Rolls"/>
    <property type="match status" value="2"/>
</dbReference>
<dbReference type="Pfam" id="PF20512">
    <property type="entry name" value="PMI_typeI_hel"/>
    <property type="match status" value="1"/>
</dbReference>
<comment type="pathway">
    <text evidence="4">Nucleotide-sugar biosynthesis; GDP-alpha-D-mannose biosynthesis; alpha-D-mannose 1-phosphate from D-fructose 6-phosphate: step 1/2.</text>
</comment>
<organism evidence="20 21">
    <name type="scientific">Actinomortierella ambigua</name>
    <dbReference type="NCBI Taxonomy" id="1343610"/>
    <lineage>
        <taxon>Eukaryota</taxon>
        <taxon>Fungi</taxon>
        <taxon>Fungi incertae sedis</taxon>
        <taxon>Mucoromycota</taxon>
        <taxon>Mortierellomycotina</taxon>
        <taxon>Mortierellomycetes</taxon>
        <taxon>Mortierellales</taxon>
        <taxon>Mortierellaceae</taxon>
        <taxon>Actinomortierella</taxon>
    </lineage>
</organism>
<dbReference type="PIRSF" id="PIRSF001480">
    <property type="entry name" value="Mannose-6-phosphate_isomerase"/>
    <property type="match status" value="1"/>
</dbReference>
<dbReference type="InterPro" id="IPR046458">
    <property type="entry name" value="PMI_typeI_hel"/>
</dbReference>
<evidence type="ECO:0000313" key="21">
    <source>
        <dbReference type="Proteomes" id="UP000807716"/>
    </source>
</evidence>
<evidence type="ECO:0000259" key="18">
    <source>
        <dbReference type="Pfam" id="PF20511"/>
    </source>
</evidence>
<evidence type="ECO:0000259" key="17">
    <source>
        <dbReference type="Pfam" id="PF01238"/>
    </source>
</evidence>
<evidence type="ECO:0000256" key="11">
    <source>
        <dbReference type="ARBA" id="ARBA00023235"/>
    </source>
</evidence>
<evidence type="ECO:0000256" key="5">
    <source>
        <dbReference type="ARBA" id="ARBA00010772"/>
    </source>
</evidence>
<dbReference type="Pfam" id="PF01238">
    <property type="entry name" value="PMI_typeI_C"/>
    <property type="match status" value="1"/>
</dbReference>
<evidence type="ECO:0000256" key="6">
    <source>
        <dbReference type="ARBA" id="ARBA00011956"/>
    </source>
</evidence>
<feature type="domain" description="Phosphomannose isomerase type I catalytic" evidence="18">
    <location>
        <begin position="8"/>
        <end position="152"/>
    </location>
</feature>
<dbReference type="InterPro" id="IPR011051">
    <property type="entry name" value="RmlC_Cupin_sf"/>
</dbReference>
<name>A0A9P6QCG4_9FUNG</name>
<dbReference type="InterPro" id="IPR014710">
    <property type="entry name" value="RmlC-like_jellyroll"/>
</dbReference>
<evidence type="ECO:0000256" key="13">
    <source>
        <dbReference type="ARBA" id="ARBA00030762"/>
    </source>
</evidence>
<dbReference type="Pfam" id="PF20511">
    <property type="entry name" value="PMI_typeI_cat"/>
    <property type="match status" value="1"/>
</dbReference>
<proteinExistence type="inferred from homology"/>
<dbReference type="GO" id="GO:0005829">
    <property type="term" value="C:cytosol"/>
    <property type="evidence" value="ECO:0007669"/>
    <property type="project" value="TreeGrafter"/>
</dbReference>
<gene>
    <name evidence="20" type="primary">PMI1</name>
    <name evidence="20" type="ORF">DFQ27_000559</name>
</gene>
<dbReference type="EC" id="5.3.1.8" evidence="6"/>
<dbReference type="InterPro" id="IPR018050">
    <property type="entry name" value="Pmannose_isomerase-type1_CS"/>
</dbReference>
<dbReference type="GO" id="GO:0008270">
    <property type="term" value="F:zinc ion binding"/>
    <property type="evidence" value="ECO:0007669"/>
    <property type="project" value="InterPro"/>
</dbReference>
<sequence>MSPPQHPIFRLECKVQSYEWGKIGSSSKVARFAASAPSFQLDENKPYAELWMGTHPNAPSTVYGTNKTLESVLAADPSLVTPHLHRQYNGHLPFLFKVLSIEKALSIQAHPDKQLAAKLFKEHPQHYKDPNHKPEMAIALTEFEALCGFRPLDEIAAALDTWPELRNLVSEAVARDFQETIERASAMEGIKGIKEGRQALQTVFKAVMTADDTRVKQELDTLITRLSQQNESTPFEPRTIEEVLLRVHSQFPGDVGVFCIFLLNYVVLEPGRAIFLAANEPHAYLSGDCVECMAASDNVVRSGLTPKFKDVDVLVSMLTYQAKPSSDQLLSGTLCTPTGHSLLYDPPIEEFSIVLTKLDHANEMEMLRATEGPSIVLVTSGKGVLRSDKSNDNNGNQGSEATPFEALVEPGHVYFVGANTPFTIEATDQEGVTIYTAFSVRPDKKDHFHH</sequence>
<dbReference type="SUPFAM" id="SSF51182">
    <property type="entry name" value="RmlC-like cupins"/>
    <property type="match status" value="1"/>
</dbReference>
<dbReference type="EMBL" id="JAAAJB010000114">
    <property type="protein sequence ID" value="KAG0265552.1"/>
    <property type="molecule type" value="Genomic_DNA"/>
</dbReference>
<evidence type="ECO:0000256" key="8">
    <source>
        <dbReference type="ARBA" id="ARBA00022490"/>
    </source>
</evidence>
<dbReference type="Gene3D" id="1.10.441.10">
    <property type="entry name" value="Phosphomannose Isomerase, domain 2"/>
    <property type="match status" value="1"/>
</dbReference>
<evidence type="ECO:0000256" key="3">
    <source>
        <dbReference type="ARBA" id="ARBA00004496"/>
    </source>
</evidence>
<comment type="caution">
    <text evidence="20">The sequence shown here is derived from an EMBL/GenBank/DDBJ whole genome shotgun (WGS) entry which is preliminary data.</text>
</comment>
<comment type="cofactor">
    <cofactor evidence="15">
        <name>Zn(2+)</name>
        <dbReference type="ChEBI" id="CHEBI:29105"/>
    </cofactor>
    <text evidence="15">Binds 1 zinc ion per subunit.</text>
</comment>
<evidence type="ECO:0000256" key="4">
    <source>
        <dbReference type="ARBA" id="ARBA00004666"/>
    </source>
</evidence>
<dbReference type="PANTHER" id="PTHR10309">
    <property type="entry name" value="MANNOSE-6-PHOSPHATE ISOMERASE"/>
    <property type="match status" value="1"/>
</dbReference>
<dbReference type="AlphaFoldDB" id="A0A9P6QCG4"/>
<keyword evidence="21" id="KW-1185">Reference proteome</keyword>
<feature type="binding site" evidence="15">
    <location>
        <position position="108"/>
    </location>
    <ligand>
        <name>Zn(2+)</name>
        <dbReference type="ChEBI" id="CHEBI:29105"/>
    </ligand>
</feature>
<evidence type="ECO:0000313" key="20">
    <source>
        <dbReference type="EMBL" id="KAG0265552.1"/>
    </source>
</evidence>
<feature type="active site" evidence="14">
    <location>
        <position position="301"/>
    </location>
</feature>
<dbReference type="OrthoDB" id="6605218at2759"/>
<feature type="domain" description="Phosphomannose isomerase type I C-terminal" evidence="17">
    <location>
        <begin position="341"/>
        <end position="384"/>
    </location>
</feature>
<evidence type="ECO:0000256" key="16">
    <source>
        <dbReference type="RuleBase" id="RU004189"/>
    </source>
</evidence>
<dbReference type="Proteomes" id="UP000807716">
    <property type="component" value="Unassembled WGS sequence"/>
</dbReference>
<dbReference type="PANTHER" id="PTHR10309:SF0">
    <property type="entry name" value="MANNOSE-6-PHOSPHATE ISOMERASE"/>
    <property type="match status" value="1"/>
</dbReference>
<feature type="domain" description="Phosphomannose isomerase type I helical insertion" evidence="19">
    <location>
        <begin position="168"/>
        <end position="263"/>
    </location>
</feature>
<feature type="binding site" evidence="15">
    <location>
        <position position="135"/>
    </location>
    <ligand>
        <name>Zn(2+)</name>
        <dbReference type="ChEBI" id="CHEBI:29105"/>
    </ligand>
</feature>
<dbReference type="CDD" id="cd07011">
    <property type="entry name" value="cupin_PMI_type_I_N"/>
    <property type="match status" value="1"/>
</dbReference>
<keyword evidence="9 15" id="KW-0479">Metal-binding</keyword>
<accession>A0A9P6QCG4</accession>
<evidence type="ECO:0000256" key="15">
    <source>
        <dbReference type="PIRSR" id="PIRSR001480-2"/>
    </source>
</evidence>
<keyword evidence="10 15" id="KW-0862">Zinc</keyword>
<feature type="binding site" evidence="15">
    <location>
        <position position="110"/>
    </location>
    <ligand>
        <name>Zn(2+)</name>
        <dbReference type="ChEBI" id="CHEBI:29105"/>
    </ligand>
</feature>
<evidence type="ECO:0000256" key="9">
    <source>
        <dbReference type="ARBA" id="ARBA00022723"/>
    </source>
</evidence>
<dbReference type="FunFam" id="2.60.120.10:FF:000030">
    <property type="entry name" value="Mannose-6-phosphate isomerase ManA"/>
    <property type="match status" value="1"/>
</dbReference>
<reference evidence="20" key="1">
    <citation type="journal article" date="2020" name="Fungal Divers.">
        <title>Resolving the Mortierellaceae phylogeny through synthesis of multi-gene phylogenetics and phylogenomics.</title>
        <authorList>
            <person name="Vandepol N."/>
            <person name="Liber J."/>
            <person name="Desiro A."/>
            <person name="Na H."/>
            <person name="Kennedy M."/>
            <person name="Barry K."/>
            <person name="Grigoriev I.V."/>
            <person name="Miller A.N."/>
            <person name="O'Donnell K."/>
            <person name="Stajich J.E."/>
            <person name="Bonito G."/>
        </authorList>
    </citation>
    <scope>NUCLEOTIDE SEQUENCE</scope>
    <source>
        <strain evidence="20">BC1065</strain>
    </source>
</reference>